<dbReference type="AlphaFoldDB" id="A0A2I1CJ57"/>
<feature type="compositionally biased region" description="Basic residues" evidence="7">
    <location>
        <begin position="1"/>
        <end position="15"/>
    </location>
</feature>
<dbReference type="RefSeq" id="XP_024686256.1">
    <property type="nucleotide sequence ID" value="XM_024824705.1"/>
</dbReference>
<proteinExistence type="predicted"/>
<evidence type="ECO:0000313" key="9">
    <source>
        <dbReference type="Proteomes" id="UP000234474"/>
    </source>
</evidence>
<dbReference type="PANTHER" id="PTHR28280">
    <property type="entry name" value="SHUTTLING PRE-60S FACTOR ECM1"/>
    <property type="match status" value="1"/>
</dbReference>
<keyword evidence="6" id="KW-0539">Nucleus</keyword>
<evidence type="ECO:0000256" key="1">
    <source>
        <dbReference type="ARBA" id="ARBA00004123"/>
    </source>
</evidence>
<dbReference type="Pfam" id="PF09135">
    <property type="entry name" value="Alb1"/>
    <property type="match status" value="1"/>
</dbReference>
<keyword evidence="4" id="KW-0963">Cytoplasm</keyword>
<evidence type="ECO:0000256" key="2">
    <source>
        <dbReference type="ARBA" id="ARBA00004496"/>
    </source>
</evidence>
<feature type="compositionally biased region" description="Basic residues" evidence="7">
    <location>
        <begin position="55"/>
        <end position="67"/>
    </location>
</feature>
<dbReference type="GO" id="GO:0000055">
    <property type="term" value="P:ribosomal large subunit export from nucleus"/>
    <property type="evidence" value="ECO:0007669"/>
    <property type="project" value="TreeGrafter"/>
</dbReference>
<feature type="region of interest" description="Disordered" evidence="7">
    <location>
        <begin position="138"/>
        <end position="171"/>
    </location>
</feature>
<accession>A0A2I1CJ57</accession>
<dbReference type="GO" id="GO:0005737">
    <property type="term" value="C:cytoplasm"/>
    <property type="evidence" value="ECO:0007669"/>
    <property type="project" value="UniProtKB-SubCell"/>
</dbReference>
<dbReference type="GO" id="GO:0005730">
    <property type="term" value="C:nucleolus"/>
    <property type="evidence" value="ECO:0007669"/>
    <property type="project" value="TreeGrafter"/>
</dbReference>
<feature type="region of interest" description="Disordered" evidence="7">
    <location>
        <begin position="1"/>
        <end position="32"/>
    </location>
</feature>
<dbReference type="OrthoDB" id="5304887at2759"/>
<evidence type="ECO:0000256" key="6">
    <source>
        <dbReference type="ARBA" id="ARBA00023242"/>
    </source>
</evidence>
<keyword evidence="3" id="KW-0813">Transport</keyword>
<dbReference type="InterPro" id="IPR022784">
    <property type="entry name" value="Ribosome_bgen_Alb1"/>
</dbReference>
<dbReference type="GeneID" id="36532030"/>
<evidence type="ECO:0000256" key="7">
    <source>
        <dbReference type="SAM" id="MobiDB-lite"/>
    </source>
</evidence>
<dbReference type="InterPro" id="IPR053278">
    <property type="entry name" value="Pre-60S_factor_ECM1"/>
</dbReference>
<dbReference type="VEuPathDB" id="FungiDB:P174DRAFT_418604"/>
<comment type="subcellular location">
    <subcellularLocation>
        <location evidence="2">Cytoplasm</location>
    </subcellularLocation>
    <subcellularLocation>
        <location evidence="1">Nucleus</location>
    </subcellularLocation>
</comment>
<dbReference type="OMA" id="DWEDTNR"/>
<evidence type="ECO:0000256" key="5">
    <source>
        <dbReference type="ARBA" id="ARBA00022517"/>
    </source>
</evidence>
<dbReference type="GO" id="GO:0030687">
    <property type="term" value="C:preribosome, large subunit precursor"/>
    <property type="evidence" value="ECO:0007669"/>
    <property type="project" value="TreeGrafter"/>
</dbReference>
<feature type="region of interest" description="Disordered" evidence="7">
    <location>
        <begin position="48"/>
        <end position="70"/>
    </location>
</feature>
<name>A0A2I1CJ57_ASPN1</name>
<evidence type="ECO:0008006" key="10">
    <source>
        <dbReference type="Google" id="ProtNLM"/>
    </source>
</evidence>
<evidence type="ECO:0000256" key="3">
    <source>
        <dbReference type="ARBA" id="ARBA00022448"/>
    </source>
</evidence>
<protein>
    <recommendedName>
        <fullName evidence="10">Alb1-domain-containing protein</fullName>
    </recommendedName>
</protein>
<keyword evidence="5" id="KW-0690">Ribosome biogenesis</keyword>
<evidence type="ECO:0000256" key="4">
    <source>
        <dbReference type="ARBA" id="ARBA00022490"/>
    </source>
</evidence>
<evidence type="ECO:0000313" key="8">
    <source>
        <dbReference type="EMBL" id="PKX97661.1"/>
    </source>
</evidence>
<keyword evidence="9" id="KW-1185">Reference proteome</keyword>
<dbReference type="EMBL" id="MSZS01000002">
    <property type="protein sequence ID" value="PKX97661.1"/>
    <property type="molecule type" value="Genomic_DNA"/>
</dbReference>
<dbReference type="Proteomes" id="UP000234474">
    <property type="component" value="Unassembled WGS sequence"/>
</dbReference>
<organism evidence="8 9">
    <name type="scientific">Aspergillus novofumigatus (strain IBT 16806)</name>
    <dbReference type="NCBI Taxonomy" id="1392255"/>
    <lineage>
        <taxon>Eukaryota</taxon>
        <taxon>Fungi</taxon>
        <taxon>Dikarya</taxon>
        <taxon>Ascomycota</taxon>
        <taxon>Pezizomycotina</taxon>
        <taxon>Eurotiomycetes</taxon>
        <taxon>Eurotiomycetidae</taxon>
        <taxon>Eurotiales</taxon>
        <taxon>Aspergillaceae</taxon>
        <taxon>Aspergillus</taxon>
        <taxon>Aspergillus subgen. Fumigati</taxon>
    </lineage>
</organism>
<sequence>MAKARPKSIHSRAARRAASPSLDVDKSLTSLPRAENTVIQRESVLNERANAGVSKKSKAKAKTRAQRMRQQTAIERAEIVYSRLEKKVAKSVSRGKTVKARRSDWESLNRNVSGSMFEALQEQDDDTHLDDAMVDVAGAPATKKRTSKPAEVTQNPVANEHADIDVDDDIT</sequence>
<gene>
    <name evidence="8" type="ORF">P174DRAFT_418604</name>
</gene>
<dbReference type="PANTHER" id="PTHR28280:SF1">
    <property type="entry name" value="SHUTTLING PRE-60S FACTOR ECM1"/>
    <property type="match status" value="1"/>
</dbReference>
<comment type="caution">
    <text evidence="8">The sequence shown here is derived from an EMBL/GenBank/DDBJ whole genome shotgun (WGS) entry which is preliminary data.</text>
</comment>
<reference evidence="9" key="1">
    <citation type="journal article" date="2018" name="Proc. Natl. Acad. Sci. U.S.A.">
        <title>Linking secondary metabolites to gene clusters through genome sequencing of six diverse Aspergillus species.</title>
        <authorList>
            <person name="Kaerboelling I."/>
            <person name="Vesth T.C."/>
            <person name="Frisvad J.C."/>
            <person name="Nybo J.L."/>
            <person name="Theobald S."/>
            <person name="Kuo A."/>
            <person name="Bowyer P."/>
            <person name="Matsuda Y."/>
            <person name="Mondo S."/>
            <person name="Lyhne E.K."/>
            <person name="Kogle M.E."/>
            <person name="Clum A."/>
            <person name="Lipzen A."/>
            <person name="Salamov A."/>
            <person name="Ngan C.Y."/>
            <person name="Daum C."/>
            <person name="Chiniquy J."/>
            <person name="Barry K."/>
            <person name="LaButti K."/>
            <person name="Haridas S."/>
            <person name="Simmons B.A."/>
            <person name="Magnuson J.K."/>
            <person name="Mortensen U.H."/>
            <person name="Larsen T.O."/>
            <person name="Grigoriev I.V."/>
            <person name="Baker S.E."/>
            <person name="Andersen M.R."/>
        </authorList>
    </citation>
    <scope>NUCLEOTIDE SEQUENCE [LARGE SCALE GENOMIC DNA]</scope>
    <source>
        <strain evidence="9">IBT 16806</strain>
    </source>
</reference>